<feature type="transmembrane region" description="Helical" evidence="11">
    <location>
        <begin position="46"/>
        <end position="71"/>
    </location>
</feature>
<dbReference type="InterPro" id="IPR039787">
    <property type="entry name" value="ENDOU"/>
</dbReference>
<evidence type="ECO:0000259" key="12">
    <source>
        <dbReference type="PROSITE" id="PS51959"/>
    </source>
</evidence>
<dbReference type="PROSITE" id="PS51959">
    <property type="entry name" value="ENDOU"/>
    <property type="match status" value="1"/>
</dbReference>
<reference evidence="13" key="1">
    <citation type="submission" date="2021-02" db="EMBL/GenBank/DDBJ databases">
        <authorList>
            <person name="Dougan E. K."/>
            <person name="Rhodes N."/>
            <person name="Thang M."/>
            <person name="Chan C."/>
        </authorList>
    </citation>
    <scope>NUCLEOTIDE SEQUENCE</scope>
</reference>
<evidence type="ECO:0000256" key="1">
    <source>
        <dbReference type="ARBA" id="ARBA00001936"/>
    </source>
</evidence>
<evidence type="ECO:0000256" key="9">
    <source>
        <dbReference type="ARBA" id="ARBA00023211"/>
    </source>
</evidence>
<keyword evidence="6" id="KW-0255">Endonuclease</keyword>
<evidence type="ECO:0000256" key="4">
    <source>
        <dbReference type="ARBA" id="ARBA00022722"/>
    </source>
</evidence>
<evidence type="ECO:0000256" key="6">
    <source>
        <dbReference type="ARBA" id="ARBA00022759"/>
    </source>
</evidence>
<keyword evidence="10" id="KW-0456">Lyase</keyword>
<dbReference type="OrthoDB" id="430326at2759"/>
<organism evidence="13 14">
    <name type="scientific">Polarella glacialis</name>
    <name type="common">Dinoflagellate</name>
    <dbReference type="NCBI Taxonomy" id="89957"/>
    <lineage>
        <taxon>Eukaryota</taxon>
        <taxon>Sar</taxon>
        <taxon>Alveolata</taxon>
        <taxon>Dinophyceae</taxon>
        <taxon>Suessiales</taxon>
        <taxon>Suessiaceae</taxon>
        <taxon>Polarella</taxon>
    </lineage>
</organism>
<evidence type="ECO:0000256" key="5">
    <source>
        <dbReference type="ARBA" id="ARBA00022723"/>
    </source>
</evidence>
<dbReference type="GO" id="GO:0004521">
    <property type="term" value="F:RNA endonuclease activity"/>
    <property type="evidence" value="ECO:0007669"/>
    <property type="project" value="InterPro"/>
</dbReference>
<name>A0A813EMF2_POLGL</name>
<keyword evidence="11" id="KW-1133">Transmembrane helix</keyword>
<dbReference type="GO" id="GO:0003723">
    <property type="term" value="F:RNA binding"/>
    <property type="evidence" value="ECO:0007669"/>
    <property type="project" value="UniProtKB-KW"/>
</dbReference>
<dbReference type="GO" id="GO:0016787">
    <property type="term" value="F:hydrolase activity"/>
    <property type="evidence" value="ECO:0007669"/>
    <property type="project" value="UniProtKB-KW"/>
</dbReference>
<feature type="transmembrane region" description="Helical" evidence="11">
    <location>
        <begin position="83"/>
        <end position="104"/>
    </location>
</feature>
<evidence type="ECO:0000313" key="14">
    <source>
        <dbReference type="Proteomes" id="UP000654075"/>
    </source>
</evidence>
<keyword evidence="9" id="KW-0464">Manganese</keyword>
<keyword evidence="5" id="KW-0479">Metal-binding</keyword>
<evidence type="ECO:0000313" key="13">
    <source>
        <dbReference type="EMBL" id="CAE8599534.1"/>
    </source>
</evidence>
<dbReference type="PANTHER" id="PTHR12439">
    <property type="entry name" value="PLACENTAL PROTEIN 11-RELATED"/>
    <property type="match status" value="1"/>
</dbReference>
<keyword evidence="7" id="KW-0378">Hydrolase</keyword>
<evidence type="ECO:0000256" key="8">
    <source>
        <dbReference type="ARBA" id="ARBA00022884"/>
    </source>
</evidence>
<comment type="caution">
    <text evidence="13">The sequence shown here is derived from an EMBL/GenBank/DDBJ whole genome shotgun (WGS) entry which is preliminary data.</text>
</comment>
<feature type="domain" description="EndoU" evidence="12">
    <location>
        <begin position="219"/>
        <end position="525"/>
    </location>
</feature>
<accession>A0A813EMF2</accession>
<dbReference type="Proteomes" id="UP000654075">
    <property type="component" value="Unassembled WGS sequence"/>
</dbReference>
<dbReference type="SUPFAM" id="SSF142877">
    <property type="entry name" value="EndoU-like"/>
    <property type="match status" value="1"/>
</dbReference>
<comment type="subunit">
    <text evidence="3">Monomer.</text>
</comment>
<dbReference type="InterPro" id="IPR018998">
    <property type="entry name" value="EndoU_C"/>
</dbReference>
<dbReference type="GO" id="GO:0046872">
    <property type="term" value="F:metal ion binding"/>
    <property type="evidence" value="ECO:0007669"/>
    <property type="project" value="UniProtKB-KW"/>
</dbReference>
<evidence type="ECO:0000256" key="11">
    <source>
        <dbReference type="SAM" id="Phobius"/>
    </source>
</evidence>
<comment type="similarity">
    <text evidence="2">Belongs to the ENDOU family.</text>
</comment>
<evidence type="ECO:0000256" key="2">
    <source>
        <dbReference type="ARBA" id="ARBA00010168"/>
    </source>
</evidence>
<keyword evidence="4" id="KW-0540">Nuclease</keyword>
<sequence length="598" mass="66123">LKRRGRRLWLAVCVVGLCPARRHVVVGFIPASRGSVTDRALFRPAAATAGLGVGFGTLGVRAASAVDWWAFEASLDPAASFTFGTFVGVLVTFASLAIVLSIFVQNLQADDLDGAKWGSSGGLVMPSFFFQGAADFFSNVRTGAAMSRQRFQESGRFEDIYIGIQESQKEQVLNGLEALRQRFPPSKTRERIFEAARSTAANERFAASIYDLTLRLQPMVTTGADISNELWALDENRCSVSGRQPGEGRRPWIDVDAQVLIDQQDSASRTTNARTAQRPLFAKVAPEILAKPTYLCLVRLFDVFQHLDSNSEAFSPTEFEAIDQFLRVIVRTNVMRRAFRHVKSLALVNLDVEGSWEDELRRIWFTRRGCRPCAFEHIFVGNLSEDASGQPIAGGLHCWLKFYLEELRGTATYLGYVYNRNPQAALLDHRFVSGKFAWQHAGRHLLKDGGGYFVGVSPEWLLADCTVAYFETVQPQVAAQNSWEPWLGARDTGYTKDVVHEGFRYRQVVCHSEDGLATCYSSFLGSVIAGGESEEHTAELDRVLSLNELAEGLPALLVSEGIALEARSQLCAESVRFCAQHLGFGSFALQTDASSKNK</sequence>
<proteinExistence type="inferred from homology"/>
<gene>
    <name evidence="13" type="ORF">PGLA1383_LOCUS17881</name>
</gene>
<dbReference type="AlphaFoldDB" id="A0A813EMF2"/>
<keyword evidence="8" id="KW-0694">RNA-binding</keyword>
<protein>
    <recommendedName>
        <fullName evidence="12">EndoU domain-containing protein</fullName>
    </recommendedName>
</protein>
<dbReference type="CDD" id="cd21159">
    <property type="entry name" value="XendoU"/>
    <property type="match status" value="1"/>
</dbReference>
<evidence type="ECO:0000256" key="3">
    <source>
        <dbReference type="ARBA" id="ARBA00011245"/>
    </source>
</evidence>
<keyword evidence="11" id="KW-0472">Membrane</keyword>
<evidence type="ECO:0000256" key="7">
    <source>
        <dbReference type="ARBA" id="ARBA00022801"/>
    </source>
</evidence>
<dbReference type="EMBL" id="CAJNNV010011219">
    <property type="protein sequence ID" value="CAE8599534.1"/>
    <property type="molecule type" value="Genomic_DNA"/>
</dbReference>
<dbReference type="InterPro" id="IPR037227">
    <property type="entry name" value="EndoU-like"/>
</dbReference>
<keyword evidence="14" id="KW-1185">Reference proteome</keyword>
<evidence type="ECO:0000256" key="10">
    <source>
        <dbReference type="ARBA" id="ARBA00023239"/>
    </source>
</evidence>
<dbReference type="GO" id="GO:0016829">
    <property type="term" value="F:lyase activity"/>
    <property type="evidence" value="ECO:0007669"/>
    <property type="project" value="UniProtKB-KW"/>
</dbReference>
<feature type="non-terminal residue" evidence="13">
    <location>
        <position position="1"/>
    </location>
</feature>
<keyword evidence="11" id="KW-0812">Transmembrane</keyword>
<dbReference type="PANTHER" id="PTHR12439:SF11">
    <property type="entry name" value="URIDYLATE-SPECIFIC ENDORIBONUCLEASE"/>
    <property type="match status" value="1"/>
</dbReference>
<dbReference type="Pfam" id="PF09412">
    <property type="entry name" value="XendoU"/>
    <property type="match status" value="1"/>
</dbReference>
<comment type="cofactor">
    <cofactor evidence="1">
        <name>Mn(2+)</name>
        <dbReference type="ChEBI" id="CHEBI:29035"/>
    </cofactor>
</comment>